<dbReference type="PROSITE" id="PS51409">
    <property type="entry name" value="ARGINASE_2"/>
    <property type="match status" value="1"/>
</dbReference>
<evidence type="ECO:0000256" key="4">
    <source>
        <dbReference type="ARBA" id="ARBA00047391"/>
    </source>
</evidence>
<gene>
    <name evidence="7" type="ORF">MGN01_30710</name>
</gene>
<dbReference type="PANTHER" id="PTHR43782">
    <property type="entry name" value="ARGINASE"/>
    <property type="match status" value="1"/>
</dbReference>
<evidence type="ECO:0000256" key="3">
    <source>
        <dbReference type="ARBA" id="ARBA00023211"/>
    </source>
</evidence>
<reference evidence="7 8" key="1">
    <citation type="submission" date="2019-07" db="EMBL/GenBank/DDBJ databases">
        <title>Whole genome shotgun sequence of Methylobacterium gnaphalii NBRC 107716.</title>
        <authorList>
            <person name="Hosoyama A."/>
            <person name="Uohara A."/>
            <person name="Ohji S."/>
            <person name="Ichikawa N."/>
        </authorList>
    </citation>
    <scope>NUCLEOTIDE SEQUENCE [LARGE SCALE GENOMIC DNA]</scope>
    <source>
        <strain evidence="7 8">NBRC 107716</strain>
    </source>
</reference>
<dbReference type="Proteomes" id="UP000321750">
    <property type="component" value="Unassembled WGS sequence"/>
</dbReference>
<dbReference type="Pfam" id="PF00491">
    <property type="entry name" value="Arginase"/>
    <property type="match status" value="1"/>
</dbReference>
<evidence type="ECO:0000313" key="7">
    <source>
        <dbReference type="EMBL" id="GEP11226.1"/>
    </source>
</evidence>
<dbReference type="AlphaFoldDB" id="A0A512JMM1"/>
<evidence type="ECO:0000256" key="2">
    <source>
        <dbReference type="ARBA" id="ARBA00022801"/>
    </source>
</evidence>
<dbReference type="InterPro" id="IPR020855">
    <property type="entry name" value="Ureohydrolase_Mn_BS"/>
</dbReference>
<keyword evidence="3" id="KW-0464">Manganese</keyword>
<keyword evidence="2 6" id="KW-0378">Hydrolase</keyword>
<organism evidence="7 8">
    <name type="scientific">Methylobacterium gnaphalii</name>
    <dbReference type="NCBI Taxonomy" id="1010610"/>
    <lineage>
        <taxon>Bacteria</taxon>
        <taxon>Pseudomonadati</taxon>
        <taxon>Pseudomonadota</taxon>
        <taxon>Alphaproteobacteria</taxon>
        <taxon>Hyphomicrobiales</taxon>
        <taxon>Methylobacteriaceae</taxon>
        <taxon>Methylobacterium</taxon>
    </lineage>
</organism>
<comment type="catalytic activity">
    <reaction evidence="4">
        <text>L-arginine + H2O = urea + L-ornithine</text>
        <dbReference type="Rhea" id="RHEA:20569"/>
        <dbReference type="ChEBI" id="CHEBI:15377"/>
        <dbReference type="ChEBI" id="CHEBI:16199"/>
        <dbReference type="ChEBI" id="CHEBI:32682"/>
        <dbReference type="ChEBI" id="CHEBI:46911"/>
        <dbReference type="EC" id="3.5.3.1"/>
    </reaction>
</comment>
<comment type="similarity">
    <text evidence="5 6">Belongs to the arginase family.</text>
</comment>
<keyword evidence="1" id="KW-0479">Metal-binding</keyword>
<evidence type="ECO:0000313" key="8">
    <source>
        <dbReference type="Proteomes" id="UP000321750"/>
    </source>
</evidence>
<dbReference type="GO" id="GO:0005737">
    <property type="term" value="C:cytoplasm"/>
    <property type="evidence" value="ECO:0007669"/>
    <property type="project" value="TreeGrafter"/>
</dbReference>
<dbReference type="PANTHER" id="PTHR43782:SF3">
    <property type="entry name" value="ARGINASE"/>
    <property type="match status" value="1"/>
</dbReference>
<dbReference type="SUPFAM" id="SSF52768">
    <property type="entry name" value="Arginase/deacetylase"/>
    <property type="match status" value="1"/>
</dbReference>
<evidence type="ECO:0008006" key="9">
    <source>
        <dbReference type="Google" id="ProtNLM"/>
    </source>
</evidence>
<dbReference type="InterPro" id="IPR023696">
    <property type="entry name" value="Ureohydrolase_dom_sf"/>
</dbReference>
<comment type="caution">
    <text evidence="7">The sequence shown here is derived from an EMBL/GenBank/DDBJ whole genome shotgun (WGS) entry which is preliminary data.</text>
</comment>
<dbReference type="InterPro" id="IPR006035">
    <property type="entry name" value="Ureohydrolase"/>
</dbReference>
<name>A0A512JMM1_9HYPH</name>
<sequence>MVAPLREVRARVGAEGGHLHASFDIDVLDPGTAPAVGTAVPGGDTFREAHLIMERLHDSRLVGSLDVVELNLFLGERGRSARVRVELVASLLGRRILDRPIIDAVPHSDRLN</sequence>
<accession>A0A512JMM1</accession>
<evidence type="ECO:0000256" key="1">
    <source>
        <dbReference type="ARBA" id="ARBA00022723"/>
    </source>
</evidence>
<protein>
    <recommendedName>
        <fullName evidence="9">Arginase</fullName>
    </recommendedName>
</protein>
<evidence type="ECO:0000256" key="6">
    <source>
        <dbReference type="RuleBase" id="RU003684"/>
    </source>
</evidence>
<proteinExistence type="inferred from homology"/>
<keyword evidence="8" id="KW-1185">Reference proteome</keyword>
<dbReference type="EMBL" id="BJZV01000016">
    <property type="protein sequence ID" value="GEP11226.1"/>
    <property type="molecule type" value="Genomic_DNA"/>
</dbReference>
<dbReference type="PROSITE" id="PS01053">
    <property type="entry name" value="ARGINASE_1"/>
    <property type="match status" value="1"/>
</dbReference>
<dbReference type="GO" id="GO:0030145">
    <property type="term" value="F:manganese ion binding"/>
    <property type="evidence" value="ECO:0007669"/>
    <property type="project" value="TreeGrafter"/>
</dbReference>
<evidence type="ECO:0000256" key="5">
    <source>
        <dbReference type="PROSITE-ProRule" id="PRU00742"/>
    </source>
</evidence>
<dbReference type="PRINTS" id="PR00116">
    <property type="entry name" value="ARGINASE"/>
</dbReference>
<dbReference type="Gene3D" id="3.40.800.10">
    <property type="entry name" value="Ureohydrolase domain"/>
    <property type="match status" value="1"/>
</dbReference>
<dbReference type="GO" id="GO:0004053">
    <property type="term" value="F:arginase activity"/>
    <property type="evidence" value="ECO:0007669"/>
    <property type="project" value="UniProtKB-EC"/>
</dbReference>